<reference evidence="2" key="1">
    <citation type="submission" date="2020-03" db="EMBL/GenBank/DDBJ databases">
        <title>Genome of Pelagibius litoralis DSM 21314T.</title>
        <authorList>
            <person name="Wang G."/>
        </authorList>
    </citation>
    <scope>NUCLEOTIDE SEQUENCE</scope>
    <source>
        <strain evidence="2">DSM 21314</strain>
    </source>
</reference>
<dbReference type="AlphaFoldDB" id="A0A967CAR6"/>
<evidence type="ECO:0008006" key="4">
    <source>
        <dbReference type="Google" id="ProtNLM"/>
    </source>
</evidence>
<feature type="chain" id="PRO_5037562891" description="DsrE/DsrF-like family protein" evidence="1">
    <location>
        <begin position="22"/>
        <end position="144"/>
    </location>
</feature>
<evidence type="ECO:0000313" key="2">
    <source>
        <dbReference type="EMBL" id="NIA67858.1"/>
    </source>
</evidence>
<protein>
    <recommendedName>
        <fullName evidence="4">DsrE/DsrF-like family protein</fullName>
    </recommendedName>
</protein>
<evidence type="ECO:0000313" key="3">
    <source>
        <dbReference type="Proteomes" id="UP000761264"/>
    </source>
</evidence>
<dbReference type="RefSeq" id="WP_167221861.1">
    <property type="nucleotide sequence ID" value="NZ_JAAQPH010000003.1"/>
</dbReference>
<accession>A0A967CAR6</accession>
<dbReference type="SUPFAM" id="SSF75169">
    <property type="entry name" value="DsrEFH-like"/>
    <property type="match status" value="1"/>
</dbReference>
<dbReference type="Proteomes" id="UP000761264">
    <property type="component" value="Unassembled WGS sequence"/>
</dbReference>
<evidence type="ECO:0000256" key="1">
    <source>
        <dbReference type="SAM" id="SignalP"/>
    </source>
</evidence>
<name>A0A967CAR6_9PROT</name>
<feature type="signal peptide" evidence="1">
    <location>
        <begin position="1"/>
        <end position="21"/>
    </location>
</feature>
<proteinExistence type="predicted"/>
<dbReference type="EMBL" id="JAAQPH010000003">
    <property type="protein sequence ID" value="NIA67858.1"/>
    <property type="molecule type" value="Genomic_DNA"/>
</dbReference>
<organism evidence="2 3">
    <name type="scientific">Pelagibius litoralis</name>
    <dbReference type="NCBI Taxonomy" id="374515"/>
    <lineage>
        <taxon>Bacteria</taxon>
        <taxon>Pseudomonadati</taxon>
        <taxon>Pseudomonadota</taxon>
        <taxon>Alphaproteobacteria</taxon>
        <taxon>Rhodospirillales</taxon>
        <taxon>Rhodovibrionaceae</taxon>
        <taxon>Pelagibius</taxon>
    </lineage>
</organism>
<sequence>MKRLLLVLAAAVITAFGAGMAAASEEQPSLFVVVTSPEPQTQGMAMVLSIQALKQGAEVQMLLCGPGGDIALKDAPQTVLKPRDVTPQGMLTTLIDMGVKPQVCAIYLPNEGKSPADLIAGVGVAKPPAIAAALLAEDTKLFTF</sequence>
<keyword evidence="1" id="KW-0732">Signal</keyword>
<dbReference type="Gene3D" id="3.40.1260.10">
    <property type="entry name" value="DsrEFH-like"/>
    <property type="match status" value="1"/>
</dbReference>
<gene>
    <name evidence="2" type="ORF">HBA54_04570</name>
</gene>
<comment type="caution">
    <text evidence="2">The sequence shown here is derived from an EMBL/GenBank/DDBJ whole genome shotgun (WGS) entry which is preliminary data.</text>
</comment>
<keyword evidence="3" id="KW-1185">Reference proteome</keyword>
<dbReference type="InterPro" id="IPR027396">
    <property type="entry name" value="DsrEFH-like"/>
</dbReference>